<dbReference type="InterPro" id="IPR058548">
    <property type="entry name" value="MlaB-like_STAS"/>
</dbReference>
<feature type="domain" description="STAS" evidence="1">
    <location>
        <begin position="44"/>
        <end position="118"/>
    </location>
</feature>
<dbReference type="Pfam" id="PF13466">
    <property type="entry name" value="STAS_2"/>
    <property type="match status" value="1"/>
</dbReference>
<proteinExistence type="predicted"/>
<dbReference type="RefSeq" id="WP_158710477.1">
    <property type="nucleotide sequence ID" value="NZ_JBIBDZ010000015.1"/>
</dbReference>
<dbReference type="EMBL" id="JBIBDZ010000015">
    <property type="protein sequence ID" value="MFF5923694.1"/>
    <property type="molecule type" value="Genomic_DNA"/>
</dbReference>
<dbReference type="Proteomes" id="UP001602370">
    <property type="component" value="Unassembled WGS sequence"/>
</dbReference>
<evidence type="ECO:0000313" key="2">
    <source>
        <dbReference type="EMBL" id="MFF5923694.1"/>
    </source>
</evidence>
<comment type="caution">
    <text evidence="2">The sequence shown here is derived from an EMBL/GenBank/DDBJ whole genome shotgun (WGS) entry which is preliminary data.</text>
</comment>
<accession>A0ABW6Y1U7</accession>
<evidence type="ECO:0000313" key="3">
    <source>
        <dbReference type="Proteomes" id="UP001602370"/>
    </source>
</evidence>
<organism evidence="2 3">
    <name type="scientific">Streptomyces flavochromogenes</name>
    <dbReference type="NCBI Taxonomy" id="68199"/>
    <lineage>
        <taxon>Bacteria</taxon>
        <taxon>Bacillati</taxon>
        <taxon>Actinomycetota</taxon>
        <taxon>Actinomycetes</taxon>
        <taxon>Kitasatosporales</taxon>
        <taxon>Streptomycetaceae</taxon>
        <taxon>Streptomyces</taxon>
    </lineage>
</organism>
<name>A0ABW6Y1U7_9ACTN</name>
<protein>
    <submittedName>
        <fullName evidence="2">STAS domain-containing protein</fullName>
    </submittedName>
</protein>
<keyword evidence="3" id="KW-1185">Reference proteome</keyword>
<gene>
    <name evidence="2" type="ORF">ACFY8C_36040</name>
</gene>
<sequence length="142" mass="14520">MTTSSTAPILPASLAAPALPVVHDSGADNAPGVIVVDSCATLGSTLVVRLVGEIDCYSIAPLRALLASAAADGYIGLVLDTARVAFCDSSLLAVLDWWPRRGRRLTLANRSRAVQRLLIAAAIDVSGQPAAQADPLMAAATS</sequence>
<dbReference type="InterPro" id="IPR036513">
    <property type="entry name" value="STAS_dom_sf"/>
</dbReference>
<dbReference type="SUPFAM" id="SSF52091">
    <property type="entry name" value="SpoIIaa-like"/>
    <property type="match status" value="1"/>
</dbReference>
<reference evidence="2 3" key="1">
    <citation type="submission" date="2024-10" db="EMBL/GenBank/DDBJ databases">
        <title>The Natural Products Discovery Center: Release of the First 8490 Sequenced Strains for Exploring Actinobacteria Biosynthetic Diversity.</title>
        <authorList>
            <person name="Kalkreuter E."/>
            <person name="Kautsar S.A."/>
            <person name="Yang D."/>
            <person name="Bader C.D."/>
            <person name="Teijaro C.N."/>
            <person name="Fluegel L."/>
            <person name="Davis C.M."/>
            <person name="Simpson J.R."/>
            <person name="Lauterbach L."/>
            <person name="Steele A.D."/>
            <person name="Gui C."/>
            <person name="Meng S."/>
            <person name="Li G."/>
            <person name="Viehrig K."/>
            <person name="Ye F."/>
            <person name="Su P."/>
            <person name="Kiefer A.F."/>
            <person name="Nichols A."/>
            <person name="Cepeda A.J."/>
            <person name="Yan W."/>
            <person name="Fan B."/>
            <person name="Jiang Y."/>
            <person name="Adhikari A."/>
            <person name="Zheng C.-J."/>
            <person name="Schuster L."/>
            <person name="Cowan T.M."/>
            <person name="Smanski M.J."/>
            <person name="Chevrette M.G."/>
            <person name="De Carvalho L.P.S."/>
            <person name="Shen B."/>
        </authorList>
    </citation>
    <scope>NUCLEOTIDE SEQUENCE [LARGE SCALE GENOMIC DNA]</scope>
    <source>
        <strain evidence="2 3">NPDC012605</strain>
    </source>
</reference>
<dbReference type="PROSITE" id="PS50801">
    <property type="entry name" value="STAS"/>
    <property type="match status" value="1"/>
</dbReference>
<dbReference type="CDD" id="cd07043">
    <property type="entry name" value="STAS_anti-anti-sigma_factors"/>
    <property type="match status" value="1"/>
</dbReference>
<evidence type="ECO:0000259" key="1">
    <source>
        <dbReference type="PROSITE" id="PS50801"/>
    </source>
</evidence>
<dbReference type="Gene3D" id="3.30.750.24">
    <property type="entry name" value="STAS domain"/>
    <property type="match status" value="1"/>
</dbReference>
<dbReference type="InterPro" id="IPR002645">
    <property type="entry name" value="STAS_dom"/>
</dbReference>